<keyword evidence="2" id="KW-1185">Reference proteome</keyword>
<proteinExistence type="predicted"/>
<protein>
    <submittedName>
        <fullName evidence="1">DUF2851 family protein</fullName>
    </submittedName>
</protein>
<reference evidence="1 2" key="1">
    <citation type="submission" date="2020-03" db="EMBL/GenBank/DDBJ databases">
        <title>Salinimicrobium sp. nov, isolated from SCS.</title>
        <authorList>
            <person name="Cao W.R."/>
        </authorList>
    </citation>
    <scope>NUCLEOTIDE SEQUENCE [LARGE SCALE GENOMIC DNA]</scope>
    <source>
        <strain evidence="2">J15B91</strain>
    </source>
</reference>
<sequence>MREDYLHYLWQYQKLEHQALRTANGLAVKVISPGSHNLLSGPDFFNARLLIGDQEWAGNLEIHLRSSDWYMHGHENDPAYDNVILHVVWEHDVEVYRRDNSPLPVVEIKKLVLPEAVVAYDELCSGNSSRWINCENDLGEVDDFLVRNWLERLYLERLEQKTTLVNTLLGKSAGDWEAVLFQLLAKNFGLNVNGEAFLSIAASIPFAVIRKVRTDPFQLEALLLGQAGLLTLHNEDAYYLQLKTEYNFLCQKFKLSQKGVLPVKYFRLRPDNFPEIRLVQLAAVYHKNAALFSALRHISEAQTVYELFDVQLNDFWNTHYTFRSGHSFRRKKLSKKFLDLLIINTIVPLNFTYIKSLGGEMDQLLGVIAALAPEENQIINKFRTLRPGCAETALESQALLQLKNEYCDKNACLRCAVGLKILQKEPQI</sequence>
<dbReference type="Pfam" id="PF11013">
    <property type="entry name" value="DUF2851"/>
    <property type="match status" value="1"/>
</dbReference>
<comment type="caution">
    <text evidence="1">The sequence shown here is derived from an EMBL/GenBank/DDBJ whole genome shotgun (WGS) entry which is preliminary data.</text>
</comment>
<evidence type="ECO:0000313" key="1">
    <source>
        <dbReference type="EMBL" id="NJW51762.1"/>
    </source>
</evidence>
<name>A0ABX1CU22_9FLAO</name>
<organism evidence="1 2">
    <name type="scientific">Salinimicrobium oceani</name>
    <dbReference type="NCBI Taxonomy" id="2722702"/>
    <lineage>
        <taxon>Bacteria</taxon>
        <taxon>Pseudomonadati</taxon>
        <taxon>Bacteroidota</taxon>
        <taxon>Flavobacteriia</taxon>
        <taxon>Flavobacteriales</taxon>
        <taxon>Flavobacteriaceae</taxon>
        <taxon>Salinimicrobium</taxon>
    </lineage>
</organism>
<accession>A0ABX1CU22</accession>
<dbReference type="EMBL" id="JAAVJR010000001">
    <property type="protein sequence ID" value="NJW51762.1"/>
    <property type="molecule type" value="Genomic_DNA"/>
</dbReference>
<dbReference type="RefSeq" id="WP_168136904.1">
    <property type="nucleotide sequence ID" value="NZ_JAAVJR010000001.1"/>
</dbReference>
<gene>
    <name evidence="1" type="ORF">HC175_02400</name>
</gene>
<evidence type="ECO:0000313" key="2">
    <source>
        <dbReference type="Proteomes" id="UP000703674"/>
    </source>
</evidence>
<dbReference type="InterPro" id="IPR021272">
    <property type="entry name" value="DUF2851"/>
</dbReference>
<dbReference type="Proteomes" id="UP000703674">
    <property type="component" value="Unassembled WGS sequence"/>
</dbReference>